<proteinExistence type="predicted"/>
<dbReference type="EMBL" id="BJJW01000003">
    <property type="protein sequence ID" value="GDZ83410.1"/>
    <property type="molecule type" value="Genomic_DNA"/>
</dbReference>
<sequence length="110" mass="12138">MPNPIFASKAAWHSYYTYNNFWWGTRYYFTSNAAVNQLVNECNNYAAALTVGAAVGGYFTVGTAALLGGLGDAYFTKVANDLNYYNSTHSQNQVYMDMNGAGAYDMHVLN</sequence>
<reference evidence="1 2" key="1">
    <citation type="submission" date="2019-04" db="EMBL/GenBank/DDBJ databases">
        <title>A pseudo-fructophilic Leuconostoc citreum strain F192-5 isolated from peel of satsuma mandarin: the first report for isolation and characterization of strain-dependent fructophilic-like characteristics.</title>
        <authorList>
            <person name="Maeno S."/>
            <person name="Tanizawa Y."/>
            <person name="Kajikawa A."/>
            <person name="Kanesaki Y."/>
            <person name="Kubota E."/>
            <person name="Arita M."/>
            <person name="Leon D."/>
            <person name="Endo A."/>
        </authorList>
    </citation>
    <scope>NUCLEOTIDE SEQUENCE [LARGE SCALE GENOMIC DNA]</scope>
    <source>
        <strain evidence="1 2">F192-5</strain>
    </source>
</reference>
<dbReference type="AlphaFoldDB" id="A0A5A5TXG9"/>
<dbReference type="Proteomes" id="UP000323274">
    <property type="component" value="Unassembled WGS sequence"/>
</dbReference>
<organism evidence="1 2">
    <name type="scientific">Leuconostoc citreum</name>
    <dbReference type="NCBI Taxonomy" id="33964"/>
    <lineage>
        <taxon>Bacteria</taxon>
        <taxon>Bacillati</taxon>
        <taxon>Bacillota</taxon>
        <taxon>Bacilli</taxon>
        <taxon>Lactobacillales</taxon>
        <taxon>Lactobacillaceae</taxon>
        <taxon>Leuconostoc</taxon>
    </lineage>
</organism>
<name>A0A5A5TXG9_LEUCI</name>
<accession>A0A5A5TXG9</accession>
<evidence type="ECO:0000313" key="1">
    <source>
        <dbReference type="EMBL" id="GDZ83410.1"/>
    </source>
</evidence>
<protein>
    <submittedName>
        <fullName evidence="1">Uncharacterized protein</fullName>
    </submittedName>
</protein>
<dbReference type="RefSeq" id="WP_139987726.1">
    <property type="nucleotide sequence ID" value="NZ_BJJW01000003.1"/>
</dbReference>
<gene>
    <name evidence="1" type="ORF">LCIT_06520</name>
</gene>
<comment type="caution">
    <text evidence="1">The sequence shown here is derived from an EMBL/GenBank/DDBJ whole genome shotgun (WGS) entry which is preliminary data.</text>
</comment>
<evidence type="ECO:0000313" key="2">
    <source>
        <dbReference type="Proteomes" id="UP000323274"/>
    </source>
</evidence>